<dbReference type="EMBL" id="STGX01000037">
    <property type="protein sequence ID" value="THV20169.1"/>
    <property type="molecule type" value="Genomic_DNA"/>
</dbReference>
<feature type="non-terminal residue" evidence="3">
    <location>
        <position position="281"/>
    </location>
</feature>
<sequence length="281" mass="31964">MGRNSMLRLVRALPDPVVGATPVLGVDDFAFRRGHTYGTILIDMASHRPIELLDGRDAAPLQAWLRAHPGVEVICRDRSSSYAEAARTAAPDAIQVADRFHLWHNLIDAVEECIMRHRSAFTEPLVEATVTEPDPLPEQPETPADPTGKMAENRRVRHQRVHDLIAEGHSLRAITRHLGWSRNTVRRYANADRWQDMVTTHRPRDSKLDPYKPYLHDQWLAGRTNVVELDREIRALGYRGSYSTVADYLAQFRPDRPQLPPINRAVPPTVRTVTGWLTRHP</sequence>
<name>A0A4S8NYG7_9ACTN</name>
<evidence type="ECO:0000313" key="3">
    <source>
        <dbReference type="EMBL" id="THV20169.1"/>
    </source>
</evidence>
<organism evidence="3 4">
    <name type="scientific">Glycomyces paridis</name>
    <dbReference type="NCBI Taxonomy" id="2126555"/>
    <lineage>
        <taxon>Bacteria</taxon>
        <taxon>Bacillati</taxon>
        <taxon>Actinomycetota</taxon>
        <taxon>Actinomycetes</taxon>
        <taxon>Glycomycetales</taxon>
        <taxon>Glycomycetaceae</taxon>
        <taxon>Glycomyces</taxon>
    </lineage>
</organism>
<dbReference type="PANTHER" id="PTHR33498">
    <property type="entry name" value="TRANSPOSASE FOR INSERTION SEQUENCE ELEMENT IS1557"/>
    <property type="match status" value="1"/>
</dbReference>
<reference evidence="3 4" key="1">
    <citation type="journal article" date="2018" name="Int. J. Syst. Evol. Microbiol.">
        <title>Glycomyces paridis sp. nov., isolated from the medicinal plant Paris polyphylla.</title>
        <authorList>
            <person name="Fang X.M."/>
            <person name="Bai J.L."/>
            <person name="Su J."/>
            <person name="Zhao L.L."/>
            <person name="Liu H.Y."/>
            <person name="Ma B.P."/>
            <person name="Zhang Y.Q."/>
            <person name="Yu L.Y."/>
        </authorList>
    </citation>
    <scope>NUCLEOTIDE SEQUENCE [LARGE SCALE GENOMIC DNA]</scope>
    <source>
        <strain evidence="3 4">CPCC 204357</strain>
    </source>
</reference>
<comment type="caution">
    <text evidence="3">The sequence shown here is derived from an EMBL/GenBank/DDBJ whole genome shotgun (WGS) entry which is preliminary data.</text>
</comment>
<dbReference type="AlphaFoldDB" id="A0A4S8NYG7"/>
<feature type="domain" description="HTH IS21-type" evidence="2">
    <location>
        <begin position="156"/>
        <end position="219"/>
    </location>
</feature>
<keyword evidence="4" id="KW-1185">Reference proteome</keyword>
<dbReference type="InterPro" id="IPR047951">
    <property type="entry name" value="Transpos_ISL3"/>
</dbReference>
<dbReference type="Pfam" id="PF01610">
    <property type="entry name" value="DDE_Tnp_ISL3"/>
    <property type="match status" value="1"/>
</dbReference>
<evidence type="ECO:0000259" key="2">
    <source>
        <dbReference type="PROSITE" id="PS50531"/>
    </source>
</evidence>
<dbReference type="InterPro" id="IPR002560">
    <property type="entry name" value="Transposase_DDE"/>
</dbReference>
<dbReference type="Pfam" id="PF06056">
    <property type="entry name" value="Terminase_5"/>
    <property type="match status" value="1"/>
</dbReference>
<feature type="region of interest" description="Disordered" evidence="1">
    <location>
        <begin position="131"/>
        <end position="150"/>
    </location>
</feature>
<proteinExistence type="predicted"/>
<evidence type="ECO:0000313" key="4">
    <source>
        <dbReference type="Proteomes" id="UP000305792"/>
    </source>
</evidence>
<dbReference type="Proteomes" id="UP000305792">
    <property type="component" value="Unassembled WGS sequence"/>
</dbReference>
<dbReference type="InterPro" id="IPR017894">
    <property type="entry name" value="HTH_IS21_transposase_type"/>
</dbReference>
<dbReference type="RefSeq" id="WP_192907149.1">
    <property type="nucleotide sequence ID" value="NZ_STGX01000037.1"/>
</dbReference>
<dbReference type="Gene3D" id="1.10.10.60">
    <property type="entry name" value="Homeodomain-like"/>
    <property type="match status" value="1"/>
</dbReference>
<accession>A0A4S8NYG7</accession>
<gene>
    <name evidence="3" type="ORF">E9998_25015</name>
</gene>
<evidence type="ECO:0000256" key="1">
    <source>
        <dbReference type="SAM" id="MobiDB-lite"/>
    </source>
</evidence>
<protein>
    <submittedName>
        <fullName evidence="3">ISL3 family transposase</fullName>
    </submittedName>
</protein>
<dbReference type="InterPro" id="IPR010332">
    <property type="entry name" value="ATPase_terminase-su_N"/>
</dbReference>
<dbReference type="PANTHER" id="PTHR33498:SF1">
    <property type="entry name" value="TRANSPOSASE FOR INSERTION SEQUENCE ELEMENT IS1557"/>
    <property type="match status" value="1"/>
</dbReference>
<dbReference type="PROSITE" id="PS50531">
    <property type="entry name" value="HTH_IS21"/>
    <property type="match status" value="1"/>
</dbReference>